<evidence type="ECO:0000256" key="1">
    <source>
        <dbReference type="SAM" id="Phobius"/>
    </source>
</evidence>
<name>A0AAD9LHZ4_9STRA</name>
<sequence>MYLKRIRTPTTMSANTMTILAVTLLVVGLALCNIAVATKFLSESFTKANGSEPSATSNGVDAAMEESTCSPSMVNMSEIQYRSEHRYYATVRKMTPLPAPVFRDNHVALCNKSDENDVAFEYCLPISGRKDPSFCAGADRMDLLTHHFNLTRCYASVLHMLLVEVYEELQVFGKHPIVVFGSLLGAVRNGSMIPFTEDTDIAYSGQLSVDSDLNRALVSKGYHFFFFDIWRVCVAPTHPLTALLYDPSLPITENYAVPYLDLYATEKLDDTTWRMDEFNGDAIPADKMEPFSQVTINGLPFDTVHDPNYFLIEMCFGLDPVSFVEFKPLQTPMKVLTTVAFVASAVIAVASGSTAPWEKYIQSPASRDIEPVGIYGSSGSVNVSDLTATLSGNGSTVTYDFGQQVTGFITLHFGSKTTSDTQLGVAFSESAQYIGIESDLSTDMAIIDGTIYAPAEPDSSYTFGREFARGSYRYLTLSTSSSDPIEITGVSTHFTAAPATADDKLREYSGYFYSDDDLLNRIWYAGAYTVQICTIASNESRANPPTITEYGWFNNATIQNVTTGAEVYVDGAKRDRTPWPGDFGVSTHSKLVTLNSDNLLSVRHAINSLYAIQNTTNGQFAYAGTPIAPRVQIAGVNSDTYHIWTLIALADYAALSADIDFVENLWDQALFGFKFILGNVDSSDMLLNVTGIYDWGRVGQGGKNIAANSLLYHALYNYAELAQHLGLDIPSYNGTSFGDLATAVKTAVNTNLWDDSVGLFRDNTTAAGAALHPQDGNSLAVRYNLTQSSEQAATVSENLAARWNEFGAVSPEGLGSISPFITSVEIEAHLRATPGNASLALEIIRRQWGYMLNTFSNSTTIEAYYETGELMYPFYGLELGGYISHAHAWSTGPTASLTLHVGGLNPLTDAGKTWEFVPHAAGADIGELRTGYTLLTGDFTVEWTTKDEDSFFQANVETPLNTTGSISVPTFGKSLSAIEISINGNTVWTNGAASWSGYGSAIGSDDYVTVSEVPYGGWFSVVAKDAIEEPVEVIKHHPPPRVGVVHRLVLGCRDFWTGVTVIPTLLLVLISLLLFGLVMETHIISCMPQATVLNEEEACAPQVLNASNIEYHSGHRYYTALKEMDPPVAPTFRGKHTELCDEEVRAKAKYSYCLPISGRKDTPFCTAADRTDLLNVRSSKSVCYASVLHMLMVEVYEELKASGNIPLITFGSLLGAVRNGSMIPFTEDTDIGFVNQLNSVDVLRHELWQKGYHMFFLDIWRVCVAPTHPLASRLYDPSLPLTKYYSVPYVDLYQMRKLNNGNWDIQELQGSNGRLMPYDKVEPFTQVTINGMPFETVHDPHFFLREAYGANYMTPKQRTPPTVKQVTEKVKEAMKKLTKGARISPQATMDKQLEEGGSVAKQIPPRRLGIVRGCRNFWTGVTVVPTFVVVLFGLVVFGFAMETHILACMPEFSVFTEGGTCTPRVLNVSGIEYHSGHRFYSVLKERGTPTALTFRGDHTKLCEESQRTKMKYSYCLPISGRKDTPFCTAGDRTDLFSVHSPKSVCYASVLHMLLVDVYEELKATGNTPLITFGSLLGAVRNGSMIPFTEDTDIGYTERLKEIQPLRKALWNKGYHMFYYRIWRVCVAPTHPLASSLYDPSSPLTKSYAVPYVDLYRMKKARNGNWDIQEMDGSNGRFLPGHMVEPFSQVTINGMPFDTVHDPHFFLTEAYGPDYMTPKERTEAPEIEEQNNSTHNATEVKKETMTKRLEPGRDALKVDTHHHTGVVKSFWTGITVALSFILVLSGLLVFMESQLISSTPEATIINIIEEEEVCSPRIRNASGIEYHSGHRYYSLLKDQDLPVPTFRKTHTVLCDEDARAQAGFGYCLPITGRKDTPYCTAADRSDLLHTRSPKSICYASVLHLLLVEVYEELQATGNIPLVVFGSLLGAVRNGSMIPFTEDTDIGFVGELSAKEVLQQELWNKGYHLFFKGVWRVCVAPTHPLAGLLYDPDRSLTRYIGVPYVDLYRMQNLNNGNWDVQELKSRNGSILPTDKVEPFSQVTINGMPFDTVHDPTFFLKRAYGPNYMTPRRRGSFSKANFSTKTKAMLQHVDKSKMLTALKKFKKEPGTKDEQER</sequence>
<dbReference type="PANTHER" id="PTHR13627">
    <property type="entry name" value="FUKUTIN RELATED PROTEIN"/>
    <property type="match status" value="1"/>
</dbReference>
<evidence type="ECO:0000259" key="2">
    <source>
        <dbReference type="Pfam" id="PF17389"/>
    </source>
</evidence>
<feature type="domain" description="Alpha-L-rhamnosidase six-hairpin glycosidase" evidence="2">
    <location>
        <begin position="565"/>
        <end position="889"/>
    </location>
</feature>
<feature type="transmembrane region" description="Helical" evidence="1">
    <location>
        <begin position="1417"/>
        <end position="1441"/>
    </location>
</feature>
<evidence type="ECO:0000313" key="4">
    <source>
        <dbReference type="Proteomes" id="UP001259832"/>
    </source>
</evidence>
<organism evidence="3 4">
    <name type="scientific">Phytophthora citrophthora</name>
    <dbReference type="NCBI Taxonomy" id="4793"/>
    <lineage>
        <taxon>Eukaryota</taxon>
        <taxon>Sar</taxon>
        <taxon>Stramenopiles</taxon>
        <taxon>Oomycota</taxon>
        <taxon>Peronosporomycetes</taxon>
        <taxon>Peronosporales</taxon>
        <taxon>Peronosporaceae</taxon>
        <taxon>Phytophthora</taxon>
    </lineage>
</organism>
<protein>
    <recommendedName>
        <fullName evidence="2">Alpha-L-rhamnosidase six-hairpin glycosidase domain-containing protein</fullName>
    </recommendedName>
</protein>
<dbReference type="SUPFAM" id="SSF48208">
    <property type="entry name" value="Six-hairpin glycosidases"/>
    <property type="match status" value="1"/>
</dbReference>
<dbReference type="EMBL" id="JASMQC010000020">
    <property type="protein sequence ID" value="KAK1937145.1"/>
    <property type="molecule type" value="Genomic_DNA"/>
</dbReference>
<dbReference type="InterPro" id="IPR012341">
    <property type="entry name" value="6hp_glycosidase-like_sf"/>
</dbReference>
<proteinExistence type="predicted"/>
<keyword evidence="1" id="KW-0472">Membrane</keyword>
<dbReference type="Gene3D" id="2.60.420.10">
    <property type="entry name" value="Maltose phosphorylase, domain 3"/>
    <property type="match status" value="1"/>
</dbReference>
<dbReference type="Gene3D" id="1.50.10.10">
    <property type="match status" value="1"/>
</dbReference>
<comment type="caution">
    <text evidence="3">The sequence shown here is derived from an EMBL/GenBank/DDBJ whole genome shotgun (WGS) entry which is preliminary data.</text>
</comment>
<keyword evidence="1" id="KW-0812">Transmembrane</keyword>
<keyword evidence="4" id="KW-1185">Reference proteome</keyword>
<reference evidence="3" key="1">
    <citation type="submission" date="2023-08" db="EMBL/GenBank/DDBJ databases">
        <title>Reference Genome Resource for the Citrus Pathogen Phytophthora citrophthora.</title>
        <authorList>
            <person name="Moller H."/>
            <person name="Coetzee B."/>
            <person name="Rose L.J."/>
            <person name="Van Niekerk J.M."/>
        </authorList>
    </citation>
    <scope>NUCLEOTIDE SEQUENCE</scope>
    <source>
        <strain evidence="3">STE-U-9442</strain>
    </source>
</reference>
<dbReference type="InterPro" id="IPR008928">
    <property type="entry name" value="6-hairpin_glycosidase_sf"/>
</dbReference>
<feature type="transmembrane region" description="Helical" evidence="1">
    <location>
        <begin position="1055"/>
        <end position="1078"/>
    </location>
</feature>
<dbReference type="Proteomes" id="UP001259832">
    <property type="component" value="Unassembled WGS sequence"/>
</dbReference>
<accession>A0AAD9LHZ4</accession>
<dbReference type="InterPro" id="IPR035396">
    <property type="entry name" value="Bac_rhamnosid6H"/>
</dbReference>
<dbReference type="PANTHER" id="PTHR13627:SF33">
    <property type="entry name" value="LICD FAMILY PROTEIN"/>
    <property type="match status" value="1"/>
</dbReference>
<dbReference type="Pfam" id="PF17389">
    <property type="entry name" value="Bac_rhamnosid6H"/>
    <property type="match status" value="1"/>
</dbReference>
<gene>
    <name evidence="3" type="ORF">P3T76_009923</name>
</gene>
<evidence type="ECO:0000313" key="3">
    <source>
        <dbReference type="EMBL" id="KAK1937145.1"/>
    </source>
</evidence>
<keyword evidence="1" id="KW-1133">Transmembrane helix</keyword>
<dbReference type="GO" id="GO:0005975">
    <property type="term" value="P:carbohydrate metabolic process"/>
    <property type="evidence" value="ECO:0007669"/>
    <property type="project" value="InterPro"/>
</dbReference>
<dbReference type="InterPro" id="IPR052613">
    <property type="entry name" value="LicD_transferase"/>
</dbReference>